<protein>
    <submittedName>
        <fullName evidence="2">Uncharacterized protein</fullName>
    </submittedName>
</protein>
<dbReference type="EMBL" id="JBHRXY010000066">
    <property type="protein sequence ID" value="MFC3632073.1"/>
    <property type="molecule type" value="Genomic_DNA"/>
</dbReference>
<sequence length="52" mass="5437">MSEIINAIGGFLGLIGIIAGVWGSKRTDAQKSLPIILFGLGAMLIVLGRLIQ</sequence>
<accession>A0ABV7UAR9</accession>
<evidence type="ECO:0000256" key="1">
    <source>
        <dbReference type="SAM" id="Phobius"/>
    </source>
</evidence>
<gene>
    <name evidence="2" type="ORF">ACFOM8_21915</name>
</gene>
<keyword evidence="3" id="KW-1185">Reference proteome</keyword>
<dbReference type="Proteomes" id="UP001595539">
    <property type="component" value="Unassembled WGS sequence"/>
</dbReference>
<keyword evidence="1" id="KW-1133">Transmembrane helix</keyword>
<feature type="transmembrane region" description="Helical" evidence="1">
    <location>
        <begin position="33"/>
        <end position="51"/>
    </location>
</feature>
<comment type="caution">
    <text evidence="2">The sequence shown here is derived from an EMBL/GenBank/DDBJ whole genome shotgun (WGS) entry which is preliminary data.</text>
</comment>
<dbReference type="RefSeq" id="WP_377764520.1">
    <property type="nucleotide sequence ID" value="NZ_JBHRXY010000066.1"/>
</dbReference>
<keyword evidence="1" id="KW-0472">Membrane</keyword>
<proteinExistence type="predicted"/>
<evidence type="ECO:0000313" key="3">
    <source>
        <dbReference type="Proteomes" id="UP001595539"/>
    </source>
</evidence>
<organism evidence="2 3">
    <name type="scientific">Paracoccus angustae</name>
    <dbReference type="NCBI Taxonomy" id="1671480"/>
    <lineage>
        <taxon>Bacteria</taxon>
        <taxon>Pseudomonadati</taxon>
        <taxon>Pseudomonadota</taxon>
        <taxon>Alphaproteobacteria</taxon>
        <taxon>Rhodobacterales</taxon>
        <taxon>Paracoccaceae</taxon>
        <taxon>Paracoccus</taxon>
    </lineage>
</organism>
<name>A0ABV7UAR9_9RHOB</name>
<evidence type="ECO:0000313" key="2">
    <source>
        <dbReference type="EMBL" id="MFC3632073.1"/>
    </source>
</evidence>
<keyword evidence="1" id="KW-0812">Transmembrane</keyword>
<reference evidence="3" key="1">
    <citation type="journal article" date="2019" name="Int. J. Syst. Evol. Microbiol.">
        <title>The Global Catalogue of Microorganisms (GCM) 10K type strain sequencing project: providing services to taxonomists for standard genome sequencing and annotation.</title>
        <authorList>
            <consortium name="The Broad Institute Genomics Platform"/>
            <consortium name="The Broad Institute Genome Sequencing Center for Infectious Disease"/>
            <person name="Wu L."/>
            <person name="Ma J."/>
        </authorList>
    </citation>
    <scope>NUCLEOTIDE SEQUENCE [LARGE SCALE GENOMIC DNA]</scope>
    <source>
        <strain evidence="3">KCTC 42473</strain>
    </source>
</reference>